<protein>
    <submittedName>
        <fullName evidence="2">N-acetylneuraminate synthase</fullName>
        <ecNumber evidence="2">2.5.1.56</ecNumber>
    </submittedName>
</protein>
<dbReference type="SUPFAM" id="SSF51269">
    <property type="entry name" value="AFP III-like domain"/>
    <property type="match status" value="1"/>
</dbReference>
<dbReference type="SMART" id="SM00858">
    <property type="entry name" value="SAF"/>
    <property type="match status" value="1"/>
</dbReference>
<sequence>MAMQIGGIPVGRDADPFVIAEISGNHHGSLDRALAIVDSLAGSGVHAVKLQTYTADTMTIDVDREEFTIQNPGSLWYGRTLHDLYSEAMTPWEWHEPIMARAREHGMLCFSSPFDRTAVDFLLGLDVPCFKIASSEIIDIPLIRYTAATGKPLIISTGMATLEEIEDAVAAAREGGCEDLVLLKCTTSYPARPEDSHLLTIPDLRERFGCEVGLSDHSLGVGVAVAAVALGAVVLEKHITLDRNDGAVDSPFSLEPPEFAQLVTETAAARVALGEVRYQPTEAEEGARGRRRSLYLVEDVAAGEVLTEQNLRSIRPGSGLPPKHWDEVLGRRVREAAPRGTPLTWDLLAD</sequence>
<dbReference type="Gene3D" id="3.90.1210.10">
    <property type="entry name" value="Antifreeze-like/N-acetylneuraminic acid synthase C-terminal domain"/>
    <property type="match status" value="1"/>
</dbReference>
<dbReference type="InterPro" id="IPR006190">
    <property type="entry name" value="SAF_AFP_Neu5Ac"/>
</dbReference>
<dbReference type="PANTHER" id="PTHR42966:SF2">
    <property type="entry name" value="PSEUDAMINIC ACID SYNTHASE"/>
    <property type="match status" value="1"/>
</dbReference>
<dbReference type="PANTHER" id="PTHR42966">
    <property type="entry name" value="N-ACETYLNEURAMINATE SYNTHASE"/>
    <property type="match status" value="1"/>
</dbReference>
<dbReference type="InterPro" id="IPR036732">
    <property type="entry name" value="AFP_Neu5c_C_sf"/>
</dbReference>
<dbReference type="GO" id="GO:0050462">
    <property type="term" value="F:N-acetylneuraminate synthase activity"/>
    <property type="evidence" value="ECO:0007669"/>
    <property type="project" value="UniProtKB-EC"/>
</dbReference>
<dbReference type="InterPro" id="IPR057736">
    <property type="entry name" value="SAF_PseI/NeuA/NeuB"/>
</dbReference>
<proteinExistence type="predicted"/>
<dbReference type="AlphaFoldDB" id="A0A7Y9ZED0"/>
<dbReference type="EC" id="2.5.1.56" evidence="2"/>
<dbReference type="PROSITE" id="PS50844">
    <property type="entry name" value="AFP_LIKE"/>
    <property type="match status" value="1"/>
</dbReference>
<feature type="domain" description="AFP-like" evidence="1">
    <location>
        <begin position="293"/>
        <end position="350"/>
    </location>
</feature>
<dbReference type="InterPro" id="IPR051690">
    <property type="entry name" value="PseI-like"/>
</dbReference>
<dbReference type="InterPro" id="IPR013785">
    <property type="entry name" value="Aldolase_TIM"/>
</dbReference>
<keyword evidence="2" id="KW-0808">Transferase</keyword>
<dbReference type="InterPro" id="IPR013974">
    <property type="entry name" value="SAF"/>
</dbReference>
<dbReference type="GO" id="GO:0016051">
    <property type="term" value="P:carbohydrate biosynthetic process"/>
    <property type="evidence" value="ECO:0007669"/>
    <property type="project" value="InterPro"/>
</dbReference>
<gene>
    <name evidence="2" type="ORF">BJ993_000959</name>
</gene>
<organism evidence="2 3">
    <name type="scientific">Nocardioides aromaticivorans</name>
    <dbReference type="NCBI Taxonomy" id="200618"/>
    <lineage>
        <taxon>Bacteria</taxon>
        <taxon>Bacillati</taxon>
        <taxon>Actinomycetota</taxon>
        <taxon>Actinomycetes</taxon>
        <taxon>Propionibacteriales</taxon>
        <taxon>Nocardioidaceae</taxon>
        <taxon>Nocardioides</taxon>
    </lineage>
</organism>
<dbReference type="NCBIfam" id="TIGR03586">
    <property type="entry name" value="PseI"/>
    <property type="match status" value="1"/>
</dbReference>
<evidence type="ECO:0000313" key="3">
    <source>
        <dbReference type="Proteomes" id="UP000562045"/>
    </source>
</evidence>
<comment type="caution">
    <text evidence="2">The sequence shown here is derived from an EMBL/GenBank/DDBJ whole genome shotgun (WGS) entry which is preliminary data.</text>
</comment>
<dbReference type="SUPFAM" id="SSF51569">
    <property type="entry name" value="Aldolase"/>
    <property type="match status" value="1"/>
</dbReference>
<dbReference type="Pfam" id="PF03102">
    <property type="entry name" value="NeuB"/>
    <property type="match status" value="1"/>
</dbReference>
<dbReference type="EMBL" id="JACBZM010000001">
    <property type="protein sequence ID" value="NYI43879.1"/>
    <property type="molecule type" value="Genomic_DNA"/>
</dbReference>
<evidence type="ECO:0000259" key="1">
    <source>
        <dbReference type="PROSITE" id="PS50844"/>
    </source>
</evidence>
<dbReference type="InterPro" id="IPR020030">
    <property type="entry name" value="Pseudaminic_synth_PseI"/>
</dbReference>
<name>A0A7Y9ZED0_9ACTN</name>
<evidence type="ECO:0000313" key="2">
    <source>
        <dbReference type="EMBL" id="NYI43879.1"/>
    </source>
</evidence>
<dbReference type="GO" id="GO:0047444">
    <property type="term" value="F:N-acylneuraminate-9-phosphate synthase activity"/>
    <property type="evidence" value="ECO:0007669"/>
    <property type="project" value="TreeGrafter"/>
</dbReference>
<dbReference type="InterPro" id="IPR013132">
    <property type="entry name" value="PseI/NeuA/B-like_N"/>
</dbReference>
<dbReference type="Proteomes" id="UP000562045">
    <property type="component" value="Unassembled WGS sequence"/>
</dbReference>
<dbReference type="Pfam" id="PF08666">
    <property type="entry name" value="SAF"/>
    <property type="match status" value="1"/>
</dbReference>
<dbReference type="Gene3D" id="3.20.20.70">
    <property type="entry name" value="Aldolase class I"/>
    <property type="match status" value="1"/>
</dbReference>
<reference evidence="2 3" key="1">
    <citation type="submission" date="2020-07" db="EMBL/GenBank/DDBJ databases">
        <title>Sequencing the genomes of 1000 actinobacteria strains.</title>
        <authorList>
            <person name="Klenk H.-P."/>
        </authorList>
    </citation>
    <scope>NUCLEOTIDE SEQUENCE [LARGE SCALE GENOMIC DNA]</scope>
    <source>
        <strain evidence="2 3">DSM 15131</strain>
    </source>
</reference>
<dbReference type="CDD" id="cd11615">
    <property type="entry name" value="SAF_NeuB_like"/>
    <property type="match status" value="1"/>
</dbReference>
<accession>A0A7Y9ZED0</accession>